<protein>
    <recommendedName>
        <fullName evidence="4">SPW repeat-containing protein</fullName>
    </recommendedName>
</protein>
<evidence type="ECO:0008006" key="4">
    <source>
        <dbReference type="Google" id="ProtNLM"/>
    </source>
</evidence>
<evidence type="ECO:0000313" key="3">
    <source>
        <dbReference type="Proteomes" id="UP000295560"/>
    </source>
</evidence>
<accession>A0A4R1HRJ6</accession>
<reference evidence="2 3" key="1">
    <citation type="submission" date="2019-03" db="EMBL/GenBank/DDBJ databases">
        <title>Sequencing the genomes of 1000 actinobacteria strains.</title>
        <authorList>
            <person name="Klenk H.-P."/>
        </authorList>
    </citation>
    <scope>NUCLEOTIDE SEQUENCE [LARGE SCALE GENOMIC DNA]</scope>
    <source>
        <strain evidence="2 3">DSM 44969</strain>
    </source>
</reference>
<sequence length="93" mass="9431">MANADATDRARRARSLRITGVIGLLAAVLFFFAAGWIPAVALVVLSAGNLLAAGPVASTGVAPDWARALIIIGGVGFVVSIIVTTIMLMNASP</sequence>
<proteinExistence type="predicted"/>
<keyword evidence="1" id="KW-0812">Transmembrane</keyword>
<keyword evidence="1" id="KW-0472">Membrane</keyword>
<evidence type="ECO:0000256" key="1">
    <source>
        <dbReference type="SAM" id="Phobius"/>
    </source>
</evidence>
<feature type="transmembrane region" description="Helical" evidence="1">
    <location>
        <begin position="65"/>
        <end position="89"/>
    </location>
</feature>
<dbReference type="RefSeq" id="WP_132428429.1">
    <property type="nucleotide sequence ID" value="NZ_SMFZ01000002.1"/>
</dbReference>
<keyword evidence="3" id="KW-1185">Reference proteome</keyword>
<keyword evidence="1" id="KW-1133">Transmembrane helix</keyword>
<name>A0A4R1HRJ6_PSEEN</name>
<dbReference type="AlphaFoldDB" id="A0A4R1HRJ6"/>
<comment type="caution">
    <text evidence="2">The sequence shown here is derived from an EMBL/GenBank/DDBJ whole genome shotgun (WGS) entry which is preliminary data.</text>
</comment>
<evidence type="ECO:0000313" key="2">
    <source>
        <dbReference type="EMBL" id="TCK20002.1"/>
    </source>
</evidence>
<organism evidence="2 3">
    <name type="scientific">Pseudonocardia endophytica</name>
    <dbReference type="NCBI Taxonomy" id="401976"/>
    <lineage>
        <taxon>Bacteria</taxon>
        <taxon>Bacillati</taxon>
        <taxon>Actinomycetota</taxon>
        <taxon>Actinomycetes</taxon>
        <taxon>Pseudonocardiales</taxon>
        <taxon>Pseudonocardiaceae</taxon>
        <taxon>Pseudonocardia</taxon>
    </lineage>
</organism>
<dbReference type="Proteomes" id="UP000295560">
    <property type="component" value="Unassembled WGS sequence"/>
</dbReference>
<feature type="transmembrane region" description="Helical" evidence="1">
    <location>
        <begin position="21"/>
        <end position="45"/>
    </location>
</feature>
<dbReference type="EMBL" id="SMFZ01000002">
    <property type="protein sequence ID" value="TCK20002.1"/>
    <property type="molecule type" value="Genomic_DNA"/>
</dbReference>
<gene>
    <name evidence="2" type="ORF">EV378_3948</name>
</gene>